<gene>
    <name evidence="2" type="ORF">S12H4_51750</name>
</gene>
<sequence>STVQGYNPIQNNQTGPYGPQLTMNTNFDQGTVRGWGGGNVANNPNGFGWLLSDCAHRVGTQGNDIVAQNADSWDRSYKITGTSTYVPISIDKKLSQEIKFPRPLRVLRNREIFIQAEMLPLTTGYLTPMPLEVSILYTEIPNPRESYRT</sequence>
<evidence type="ECO:0000256" key="1">
    <source>
        <dbReference type="SAM" id="MobiDB-lite"/>
    </source>
</evidence>
<proteinExistence type="predicted"/>
<protein>
    <submittedName>
        <fullName evidence="2">Uncharacterized protein</fullName>
    </submittedName>
</protein>
<reference evidence="2" key="1">
    <citation type="journal article" date="2014" name="Front. Microbiol.">
        <title>High frequency of phylogenetically diverse reductive dehalogenase-homologous genes in deep subseafloor sedimentary metagenomes.</title>
        <authorList>
            <person name="Kawai M."/>
            <person name="Futagami T."/>
            <person name="Toyoda A."/>
            <person name="Takaki Y."/>
            <person name="Nishi S."/>
            <person name="Hori S."/>
            <person name="Arai W."/>
            <person name="Tsubouchi T."/>
            <person name="Morono Y."/>
            <person name="Uchiyama I."/>
            <person name="Ito T."/>
            <person name="Fujiyama A."/>
            <person name="Inagaki F."/>
            <person name="Takami H."/>
        </authorList>
    </citation>
    <scope>NUCLEOTIDE SEQUENCE</scope>
    <source>
        <strain evidence="2">Expedition CK06-06</strain>
    </source>
</reference>
<evidence type="ECO:0000313" key="2">
    <source>
        <dbReference type="EMBL" id="GAJ03198.1"/>
    </source>
</evidence>
<dbReference type="EMBL" id="BARW01032741">
    <property type="protein sequence ID" value="GAJ03198.1"/>
    <property type="molecule type" value="Genomic_DNA"/>
</dbReference>
<feature type="non-terminal residue" evidence="2">
    <location>
        <position position="1"/>
    </location>
</feature>
<dbReference type="AlphaFoldDB" id="X1TCZ9"/>
<accession>X1TCZ9</accession>
<organism evidence="2">
    <name type="scientific">marine sediment metagenome</name>
    <dbReference type="NCBI Taxonomy" id="412755"/>
    <lineage>
        <taxon>unclassified sequences</taxon>
        <taxon>metagenomes</taxon>
        <taxon>ecological metagenomes</taxon>
    </lineage>
</organism>
<feature type="region of interest" description="Disordered" evidence="1">
    <location>
        <begin position="1"/>
        <end position="20"/>
    </location>
</feature>
<name>X1TCZ9_9ZZZZ</name>
<comment type="caution">
    <text evidence="2">The sequence shown here is derived from an EMBL/GenBank/DDBJ whole genome shotgun (WGS) entry which is preliminary data.</text>
</comment>